<dbReference type="EMBL" id="QKTX01000007">
    <property type="protein sequence ID" value="PZV83054.1"/>
    <property type="molecule type" value="Genomic_DNA"/>
</dbReference>
<gene>
    <name evidence="1" type="ORF">CLV31_1076</name>
</gene>
<keyword evidence="2" id="KW-1185">Reference proteome</keyword>
<protein>
    <submittedName>
        <fullName evidence="1">Uncharacterized protein</fullName>
    </submittedName>
</protein>
<comment type="caution">
    <text evidence="1">The sequence shown here is derived from an EMBL/GenBank/DDBJ whole genome shotgun (WGS) entry which is preliminary data.</text>
</comment>
<sequence>MVAVFSFPPKIPTEGNNKSRQTFLSEVSGPDLHFRSTFENPKTPPFEIDWRLNGKLNSEWIPAIFSPSSTYLAPAFFTKSRALLDIRLFFIRYFYSW</sequence>
<evidence type="ECO:0000313" key="1">
    <source>
        <dbReference type="EMBL" id="PZV83054.1"/>
    </source>
</evidence>
<reference evidence="1 2" key="1">
    <citation type="submission" date="2018-06" db="EMBL/GenBank/DDBJ databases">
        <title>Genomic Encyclopedia of Archaeal and Bacterial Type Strains, Phase II (KMG-II): from individual species to whole genera.</title>
        <authorList>
            <person name="Goeker M."/>
        </authorList>
    </citation>
    <scope>NUCLEOTIDE SEQUENCE [LARGE SCALE GENOMIC DNA]</scope>
    <source>
        <strain evidence="1 2">T4</strain>
    </source>
</reference>
<organism evidence="1 2">
    <name type="scientific">Algoriphagus aquaeductus</name>
    <dbReference type="NCBI Taxonomy" id="475299"/>
    <lineage>
        <taxon>Bacteria</taxon>
        <taxon>Pseudomonadati</taxon>
        <taxon>Bacteroidota</taxon>
        <taxon>Cytophagia</taxon>
        <taxon>Cytophagales</taxon>
        <taxon>Cyclobacteriaceae</taxon>
        <taxon>Algoriphagus</taxon>
    </lineage>
</organism>
<name>A0A326RQD6_9BACT</name>
<dbReference type="AlphaFoldDB" id="A0A326RQD6"/>
<evidence type="ECO:0000313" key="2">
    <source>
        <dbReference type="Proteomes" id="UP000248917"/>
    </source>
</evidence>
<accession>A0A326RQD6</accession>
<proteinExistence type="predicted"/>
<dbReference type="Proteomes" id="UP000248917">
    <property type="component" value="Unassembled WGS sequence"/>
</dbReference>